<reference evidence="2 3" key="1">
    <citation type="submission" date="2016-11" db="EMBL/GenBank/DDBJ databases">
        <authorList>
            <person name="Jaros S."/>
            <person name="Januszkiewicz K."/>
            <person name="Wedrychowicz H."/>
        </authorList>
    </citation>
    <scope>NUCLEOTIDE SEQUENCE [LARGE SCALE GENOMIC DNA]</scope>
    <source>
        <strain evidence="2 3">DSM 21986</strain>
    </source>
</reference>
<dbReference type="PROSITE" id="PS51257">
    <property type="entry name" value="PROKAR_LIPOPROTEIN"/>
    <property type="match status" value="1"/>
</dbReference>
<gene>
    <name evidence="2" type="ORF">SAMN05443144_11219</name>
</gene>
<dbReference type="RefSeq" id="WP_139240293.1">
    <property type="nucleotide sequence ID" value="NZ_FQUS01000012.1"/>
</dbReference>
<evidence type="ECO:0000313" key="2">
    <source>
        <dbReference type="EMBL" id="SHF69858.1"/>
    </source>
</evidence>
<dbReference type="InterPro" id="IPR011990">
    <property type="entry name" value="TPR-like_helical_dom_sf"/>
</dbReference>
<keyword evidence="3" id="KW-1185">Reference proteome</keyword>
<evidence type="ECO:0000256" key="1">
    <source>
        <dbReference type="SAM" id="SignalP"/>
    </source>
</evidence>
<organism evidence="2 3">
    <name type="scientific">Fodinibius roseus</name>
    <dbReference type="NCBI Taxonomy" id="1194090"/>
    <lineage>
        <taxon>Bacteria</taxon>
        <taxon>Pseudomonadati</taxon>
        <taxon>Balneolota</taxon>
        <taxon>Balneolia</taxon>
        <taxon>Balneolales</taxon>
        <taxon>Balneolaceae</taxon>
        <taxon>Fodinibius</taxon>
    </lineage>
</organism>
<proteinExistence type="predicted"/>
<dbReference type="SUPFAM" id="SSF48452">
    <property type="entry name" value="TPR-like"/>
    <property type="match status" value="1"/>
</dbReference>
<name>A0A1M5DS53_9BACT</name>
<accession>A0A1M5DS53</accession>
<dbReference type="Gene3D" id="1.25.40.390">
    <property type="match status" value="1"/>
</dbReference>
<dbReference type="InterPro" id="IPR041662">
    <property type="entry name" value="SusD-like_2"/>
</dbReference>
<keyword evidence="1" id="KW-0732">Signal</keyword>
<evidence type="ECO:0000313" key="3">
    <source>
        <dbReference type="Proteomes" id="UP000184041"/>
    </source>
</evidence>
<feature type="chain" id="PRO_5012341278" evidence="1">
    <location>
        <begin position="27"/>
        <end position="510"/>
    </location>
</feature>
<protein>
    <submittedName>
        <fullName evidence="2">Starch-binding associating with outer membrane</fullName>
    </submittedName>
</protein>
<dbReference type="AlphaFoldDB" id="A0A1M5DS53"/>
<dbReference type="OrthoDB" id="843771at2"/>
<feature type="signal peptide" evidence="1">
    <location>
        <begin position="1"/>
        <end position="26"/>
    </location>
</feature>
<dbReference type="Pfam" id="PF12771">
    <property type="entry name" value="SusD-like_2"/>
    <property type="match status" value="1"/>
</dbReference>
<sequence>MKLLKSTTTKIAVSGVLILLMFSSCTEDFNDLNTDPSLVTEDIVDPDLLLTNVLKNSIFSIHNGGRISEFAYYYSNQASGNIFNNTDYDFSGYYQDYLINIAEVIRLTEEQPNLVNKNAIARIWKVWLFHRLTDAYGDLPYSEAVLSAQESVSQPKYDTQQSIYTDMLNELKEASEVLSDDPSQLNYGEADILYQGDIDLWRRFANSLRLRLAMRVRYVDEDLAGQHISEVIDAPLISESNQIASLTTEGESAADTENRNPLYNRYLPDFYPMWCTYTITDNLQERDDPRLPIYCLPAADGTSGYNGRPIQLLGAEQKGVYTEQTTARLGELFWAPEYNIKVMTDAEVSFLKAEAYMTGLAAGDAQAAYREGIRKAMEIYAIPGSDITDYLATSEGILFGTPEEQLQQIIGQKYLSLYYQSREAWAEYRRTGYPLMWKGAEQGDTGGHIPRRLTYPQQEYSLNSQNVQQAAGRLENGDDLMSRVWWDAKADLPYEHPDQGTFPPPKAKNR</sequence>
<dbReference type="Proteomes" id="UP000184041">
    <property type="component" value="Unassembled WGS sequence"/>
</dbReference>
<dbReference type="EMBL" id="FQUS01000012">
    <property type="protein sequence ID" value="SHF69858.1"/>
    <property type="molecule type" value="Genomic_DNA"/>
</dbReference>
<dbReference type="STRING" id="1194090.SAMN05443144_11219"/>